<reference evidence="2 3" key="1">
    <citation type="submission" date="2019-02" db="EMBL/GenBank/DDBJ databases">
        <title>Genome sequencing of the rare red list fungi Hericium alpestre (H. flagellum).</title>
        <authorList>
            <person name="Buettner E."/>
            <person name="Kellner H."/>
        </authorList>
    </citation>
    <scope>NUCLEOTIDE SEQUENCE [LARGE SCALE GENOMIC DNA]</scope>
    <source>
        <strain evidence="2 3">DSM 108284</strain>
    </source>
</reference>
<organism evidence="2 3">
    <name type="scientific">Hericium alpestre</name>
    <dbReference type="NCBI Taxonomy" id="135208"/>
    <lineage>
        <taxon>Eukaryota</taxon>
        <taxon>Fungi</taxon>
        <taxon>Dikarya</taxon>
        <taxon>Basidiomycota</taxon>
        <taxon>Agaricomycotina</taxon>
        <taxon>Agaricomycetes</taxon>
        <taxon>Russulales</taxon>
        <taxon>Hericiaceae</taxon>
        <taxon>Hericium</taxon>
    </lineage>
</organism>
<proteinExistence type="predicted"/>
<comment type="caution">
    <text evidence="2">The sequence shown here is derived from an EMBL/GenBank/DDBJ whole genome shotgun (WGS) entry which is preliminary data.</text>
</comment>
<dbReference type="Proteomes" id="UP000298061">
    <property type="component" value="Unassembled WGS sequence"/>
</dbReference>
<feature type="region of interest" description="Disordered" evidence="1">
    <location>
        <begin position="1"/>
        <end position="34"/>
    </location>
</feature>
<protein>
    <submittedName>
        <fullName evidence="2">Uncharacterized protein</fullName>
    </submittedName>
</protein>
<evidence type="ECO:0000313" key="3">
    <source>
        <dbReference type="Proteomes" id="UP000298061"/>
    </source>
</evidence>
<keyword evidence="3" id="KW-1185">Reference proteome</keyword>
<evidence type="ECO:0000313" key="2">
    <source>
        <dbReference type="EMBL" id="TFY76756.1"/>
    </source>
</evidence>
<dbReference type="EMBL" id="SFCI01001104">
    <property type="protein sequence ID" value="TFY76756.1"/>
    <property type="molecule type" value="Genomic_DNA"/>
</dbReference>
<dbReference type="OrthoDB" id="3269932at2759"/>
<sequence>MCLTDNPLMPEDKPPTSLDDLSTDGIDQDIASPSSARAKSVARTAWTGIKEALKITESFADGFPPLKLVVSGLNTVLDRIDMVQDAQEDLAGVKDKINGFADMIRKYQGLDDNASTEKSSIYVVYSAIFRTRSILNRRIDSNRCKSPWN</sequence>
<evidence type="ECO:0000256" key="1">
    <source>
        <dbReference type="SAM" id="MobiDB-lite"/>
    </source>
</evidence>
<dbReference type="AlphaFoldDB" id="A0A4Y9ZPD6"/>
<gene>
    <name evidence="2" type="ORF">EWM64_g7257</name>
</gene>
<accession>A0A4Y9ZPD6</accession>
<name>A0A4Y9ZPD6_9AGAM</name>